<organism evidence="2">
    <name type="scientific">Serratia marcescens</name>
    <dbReference type="NCBI Taxonomy" id="615"/>
    <lineage>
        <taxon>Bacteria</taxon>
        <taxon>Pseudomonadati</taxon>
        <taxon>Pseudomonadota</taxon>
        <taxon>Gammaproteobacteria</taxon>
        <taxon>Enterobacterales</taxon>
        <taxon>Yersiniaceae</taxon>
        <taxon>Serratia</taxon>
    </lineage>
</organism>
<sequence>MKKYLLLALLPLACSNALAVKTASTSVDFSGEIYNNTSCSIAASTNSVDLGRHSSEAFDKVDMVQLEGNGVGEIPFTVNCTAPTSMGIEVISAGGDADYQYADKSFTASLAKGANNKDIAVLGVALSDIAMDGAPISAVLVPQENEIFDLTNATSGADKERAIFSVATGNRFTATSDDNYDDIAIGQNLSGTFNYRAFLTPLSYIDDKSIQMQDSIALQASVNLSVHYL</sequence>
<keyword evidence="1" id="KW-0732">Signal</keyword>
<gene>
    <name evidence="2" type="ORF">PWN146_03550</name>
</gene>
<evidence type="ECO:0000313" key="2">
    <source>
        <dbReference type="EMBL" id="SAY44831.1"/>
    </source>
</evidence>
<accession>A0A1C3HIF3</accession>
<name>A0A1C3HIF3_SERMA</name>
<reference evidence="2" key="1">
    <citation type="submission" date="2016-05" db="EMBL/GenBank/DDBJ databases">
        <authorList>
            <person name="Cock P.J.A."/>
            <person name="Cock P.J.A."/>
        </authorList>
    </citation>
    <scope>NUCLEOTIDE SEQUENCE</scope>
    <source>
        <strain evidence="2">PWN146_assembly</strain>
    </source>
</reference>
<evidence type="ECO:0008006" key="3">
    <source>
        <dbReference type="Google" id="ProtNLM"/>
    </source>
</evidence>
<protein>
    <recommendedName>
        <fullName evidence="3">DUF1120 domain-containing protein</fullName>
    </recommendedName>
</protein>
<dbReference type="AlphaFoldDB" id="A0A1C3HIF3"/>
<evidence type="ECO:0000256" key="1">
    <source>
        <dbReference type="SAM" id="SignalP"/>
    </source>
</evidence>
<feature type="chain" id="PRO_5008675230" description="DUF1120 domain-containing protein" evidence="1">
    <location>
        <begin position="20"/>
        <end position="229"/>
    </location>
</feature>
<dbReference type="EMBL" id="LT575490">
    <property type="protein sequence ID" value="SAY44831.1"/>
    <property type="molecule type" value="Genomic_DNA"/>
</dbReference>
<feature type="signal peptide" evidence="1">
    <location>
        <begin position="1"/>
        <end position="19"/>
    </location>
</feature>
<proteinExistence type="predicted"/>